<dbReference type="Proteomes" id="UP000613580">
    <property type="component" value="Unassembled WGS sequence"/>
</dbReference>
<evidence type="ECO:0000256" key="2">
    <source>
        <dbReference type="ARBA" id="ARBA00022771"/>
    </source>
</evidence>
<feature type="compositionally biased region" description="Low complexity" evidence="5">
    <location>
        <begin position="160"/>
        <end position="176"/>
    </location>
</feature>
<feature type="transmembrane region" description="Helical" evidence="6">
    <location>
        <begin position="232"/>
        <end position="250"/>
    </location>
</feature>
<dbReference type="AlphaFoldDB" id="A0A8H6RXB7"/>
<proteinExistence type="predicted"/>
<name>A0A8H6RXB7_MYCCL</name>
<evidence type="ECO:0000256" key="3">
    <source>
        <dbReference type="ARBA" id="ARBA00022833"/>
    </source>
</evidence>
<feature type="transmembrane region" description="Helical" evidence="6">
    <location>
        <begin position="256"/>
        <end position="278"/>
    </location>
</feature>
<dbReference type="Gene3D" id="3.30.40.10">
    <property type="entry name" value="Zinc/RING finger domain, C3HC4 (zinc finger)"/>
    <property type="match status" value="1"/>
</dbReference>
<feature type="domain" description="RING-type" evidence="7">
    <location>
        <begin position="400"/>
        <end position="487"/>
    </location>
</feature>
<dbReference type="Pfam" id="PF13639">
    <property type="entry name" value="zf-RING_2"/>
    <property type="match status" value="1"/>
</dbReference>
<dbReference type="EMBL" id="JACAZE010000032">
    <property type="protein sequence ID" value="KAF7288651.1"/>
    <property type="molecule type" value="Genomic_DNA"/>
</dbReference>
<dbReference type="SUPFAM" id="SSF57850">
    <property type="entry name" value="RING/U-box"/>
    <property type="match status" value="1"/>
</dbReference>
<dbReference type="GO" id="GO:0061630">
    <property type="term" value="F:ubiquitin protein ligase activity"/>
    <property type="evidence" value="ECO:0007669"/>
    <property type="project" value="TreeGrafter"/>
</dbReference>
<gene>
    <name evidence="8" type="ORF">HMN09_01371000</name>
</gene>
<feature type="region of interest" description="Disordered" evidence="5">
    <location>
        <begin position="1"/>
        <end position="54"/>
    </location>
</feature>
<feature type="region of interest" description="Disordered" evidence="5">
    <location>
        <begin position="152"/>
        <end position="185"/>
    </location>
</feature>
<dbReference type="GO" id="GO:0008270">
    <property type="term" value="F:zinc ion binding"/>
    <property type="evidence" value="ECO:0007669"/>
    <property type="project" value="UniProtKB-KW"/>
</dbReference>
<organism evidence="8 9">
    <name type="scientific">Mycena chlorophos</name>
    <name type="common">Agaric fungus</name>
    <name type="synonym">Agaricus chlorophos</name>
    <dbReference type="NCBI Taxonomy" id="658473"/>
    <lineage>
        <taxon>Eukaryota</taxon>
        <taxon>Fungi</taxon>
        <taxon>Dikarya</taxon>
        <taxon>Basidiomycota</taxon>
        <taxon>Agaricomycotina</taxon>
        <taxon>Agaricomycetes</taxon>
        <taxon>Agaricomycetidae</taxon>
        <taxon>Agaricales</taxon>
        <taxon>Marasmiineae</taxon>
        <taxon>Mycenaceae</taxon>
        <taxon>Mycena</taxon>
    </lineage>
</organism>
<keyword evidence="6" id="KW-0812">Transmembrane</keyword>
<feature type="region of interest" description="Disordered" evidence="5">
    <location>
        <begin position="414"/>
        <end position="452"/>
    </location>
</feature>
<keyword evidence="6" id="KW-1133">Transmembrane helix</keyword>
<evidence type="ECO:0000256" key="5">
    <source>
        <dbReference type="SAM" id="MobiDB-lite"/>
    </source>
</evidence>
<keyword evidence="1" id="KW-0479">Metal-binding</keyword>
<feature type="compositionally biased region" description="Pro residues" evidence="5">
    <location>
        <begin position="34"/>
        <end position="54"/>
    </location>
</feature>
<evidence type="ECO:0000313" key="9">
    <source>
        <dbReference type="Proteomes" id="UP000613580"/>
    </source>
</evidence>
<keyword evidence="6" id="KW-0472">Membrane</keyword>
<feature type="transmembrane region" description="Helical" evidence="6">
    <location>
        <begin position="119"/>
        <end position="141"/>
    </location>
</feature>
<keyword evidence="2 4" id="KW-0863">Zinc-finger</keyword>
<dbReference type="SMART" id="SM00184">
    <property type="entry name" value="RING"/>
    <property type="match status" value="1"/>
</dbReference>
<keyword evidence="9" id="KW-1185">Reference proteome</keyword>
<dbReference type="PANTHER" id="PTHR45931">
    <property type="entry name" value="SI:CH211-59O9.10"/>
    <property type="match status" value="1"/>
</dbReference>
<dbReference type="InterPro" id="IPR051834">
    <property type="entry name" value="RING_finger_E3_ligase"/>
</dbReference>
<dbReference type="GO" id="GO:0006511">
    <property type="term" value="P:ubiquitin-dependent protein catabolic process"/>
    <property type="evidence" value="ECO:0007669"/>
    <property type="project" value="TreeGrafter"/>
</dbReference>
<evidence type="ECO:0000259" key="7">
    <source>
        <dbReference type="PROSITE" id="PS50089"/>
    </source>
</evidence>
<evidence type="ECO:0000313" key="8">
    <source>
        <dbReference type="EMBL" id="KAF7288651.1"/>
    </source>
</evidence>
<dbReference type="PANTHER" id="PTHR45931:SF3">
    <property type="entry name" value="RING ZINC FINGER-CONTAINING PROTEIN"/>
    <property type="match status" value="1"/>
</dbReference>
<feature type="compositionally biased region" description="Low complexity" evidence="5">
    <location>
        <begin position="10"/>
        <end position="33"/>
    </location>
</feature>
<reference evidence="8" key="1">
    <citation type="submission" date="2020-05" db="EMBL/GenBank/DDBJ databases">
        <title>Mycena genomes resolve the evolution of fungal bioluminescence.</title>
        <authorList>
            <person name="Tsai I.J."/>
        </authorList>
    </citation>
    <scope>NUCLEOTIDE SEQUENCE</scope>
    <source>
        <strain evidence="8">110903Hualien_Pintung</strain>
    </source>
</reference>
<keyword evidence="3" id="KW-0862">Zinc</keyword>
<protein>
    <submittedName>
        <fullName evidence="8">RING-type domain-containing protein</fullName>
    </submittedName>
</protein>
<accession>A0A8H6RXB7</accession>
<feature type="region of interest" description="Disordered" evidence="5">
    <location>
        <begin position="353"/>
        <end position="381"/>
    </location>
</feature>
<evidence type="ECO:0000256" key="6">
    <source>
        <dbReference type="SAM" id="Phobius"/>
    </source>
</evidence>
<dbReference type="InterPro" id="IPR013083">
    <property type="entry name" value="Znf_RING/FYVE/PHD"/>
</dbReference>
<evidence type="ECO:0000256" key="4">
    <source>
        <dbReference type="PROSITE-ProRule" id="PRU00175"/>
    </source>
</evidence>
<sequence>MADLRRTHSEPAPASSIATPAPVHLPSPTHSDPNPVPPSPPATDPAPAAPTPAPPRTLLGWLGVGRSASPARKKLLSLWYNLVWGFVQIVLIVTFLSVAAETRSPTRRELNELQSCTTLASWAGVYIVRVLFSTSLTYWGWRRDRIAHAARAGDAENRQSNASATPPVPSTATTNTGSATQHPSSEATAQVALPHTVLYSRLSILSSMFTLTWFLTAHILEYSAIHTCRYSAPHVFWLLFGILCIMYLVVLEVLLLGFVVFVVAPIVFLVWNVALILLGRHPMQHPMANVIRPEIGKLPQSVVAAIPLVTYVPAPPDAEPGSIPLPQAVYSYPPKPSAAPPPRKHRFRFLRRSNKSAEAPEASPSLAQAPKDPNAPQSWEDHWEQTGYPFVVLENNRATCAICLMDFEEPKRVDGHSAGEAAPATSSGIQEVPVEPNEASQGDTLPKLEDAGEGSQPLRLLACGHCFHQSCIDPWLTDVSGRCPVCQRPVEIPAPTKNKRRRT</sequence>
<dbReference type="InterPro" id="IPR001841">
    <property type="entry name" value="Znf_RING"/>
</dbReference>
<dbReference type="OrthoDB" id="8062037at2759"/>
<dbReference type="GO" id="GO:0005634">
    <property type="term" value="C:nucleus"/>
    <property type="evidence" value="ECO:0007669"/>
    <property type="project" value="TreeGrafter"/>
</dbReference>
<comment type="caution">
    <text evidence="8">The sequence shown here is derived from an EMBL/GenBank/DDBJ whole genome shotgun (WGS) entry which is preliminary data.</text>
</comment>
<feature type="transmembrane region" description="Helical" evidence="6">
    <location>
        <begin position="198"/>
        <end position="220"/>
    </location>
</feature>
<feature type="transmembrane region" description="Helical" evidence="6">
    <location>
        <begin position="78"/>
        <end position="98"/>
    </location>
</feature>
<dbReference type="PROSITE" id="PS50089">
    <property type="entry name" value="ZF_RING_2"/>
    <property type="match status" value="1"/>
</dbReference>
<evidence type="ECO:0000256" key="1">
    <source>
        <dbReference type="ARBA" id="ARBA00022723"/>
    </source>
</evidence>
<dbReference type="CDD" id="cd16448">
    <property type="entry name" value="RING-H2"/>
    <property type="match status" value="1"/>
</dbReference>
<feature type="compositionally biased region" description="Low complexity" evidence="5">
    <location>
        <begin position="356"/>
        <end position="370"/>
    </location>
</feature>